<gene>
    <name evidence="1" type="primary">TBCK</name>
    <name evidence="1" type="ORF">CDAR_393301</name>
</gene>
<keyword evidence="1" id="KW-0418">Kinase</keyword>
<name>A0AAV4VUU8_9ARAC</name>
<organism evidence="1 2">
    <name type="scientific">Caerostris darwini</name>
    <dbReference type="NCBI Taxonomy" id="1538125"/>
    <lineage>
        <taxon>Eukaryota</taxon>
        <taxon>Metazoa</taxon>
        <taxon>Ecdysozoa</taxon>
        <taxon>Arthropoda</taxon>
        <taxon>Chelicerata</taxon>
        <taxon>Arachnida</taxon>
        <taxon>Araneae</taxon>
        <taxon>Araneomorphae</taxon>
        <taxon>Entelegynae</taxon>
        <taxon>Araneoidea</taxon>
        <taxon>Araneidae</taxon>
        <taxon>Caerostris</taxon>
    </lineage>
</organism>
<proteinExistence type="predicted"/>
<accession>A0AAV4VUU8</accession>
<keyword evidence="2" id="KW-1185">Reference proteome</keyword>
<evidence type="ECO:0000313" key="1">
    <source>
        <dbReference type="EMBL" id="GIY74051.1"/>
    </source>
</evidence>
<dbReference type="AlphaFoldDB" id="A0AAV4VUU8"/>
<reference evidence="1 2" key="1">
    <citation type="submission" date="2021-06" db="EMBL/GenBank/DDBJ databases">
        <title>Caerostris darwini draft genome.</title>
        <authorList>
            <person name="Kono N."/>
            <person name="Arakawa K."/>
        </authorList>
    </citation>
    <scope>NUCLEOTIDE SEQUENCE [LARGE SCALE GENOMIC DNA]</scope>
</reference>
<protein>
    <submittedName>
        <fullName evidence="1">TBC domain-containing protein kinase-like protein</fullName>
    </submittedName>
</protein>
<evidence type="ECO:0000313" key="2">
    <source>
        <dbReference type="Proteomes" id="UP001054837"/>
    </source>
</evidence>
<sequence length="111" mass="12564">MPEIDIQRCVQDSIKIFCSTPKSITYRVHENTNLKKSFEANMKFSKSDSTTDPDLAMVPIPTTELKSEVSPRISAEDLLDLLDLSPDSRSKSRSQSIKILVIDIRSCEEYP</sequence>
<dbReference type="EMBL" id="BPLQ01013687">
    <property type="protein sequence ID" value="GIY74051.1"/>
    <property type="molecule type" value="Genomic_DNA"/>
</dbReference>
<dbReference type="GO" id="GO:0016301">
    <property type="term" value="F:kinase activity"/>
    <property type="evidence" value="ECO:0007669"/>
    <property type="project" value="UniProtKB-KW"/>
</dbReference>
<keyword evidence="1" id="KW-0808">Transferase</keyword>
<dbReference type="Proteomes" id="UP001054837">
    <property type="component" value="Unassembled WGS sequence"/>
</dbReference>
<comment type="caution">
    <text evidence="1">The sequence shown here is derived from an EMBL/GenBank/DDBJ whole genome shotgun (WGS) entry which is preliminary data.</text>
</comment>